<keyword evidence="7" id="KW-0732">Signal</keyword>
<dbReference type="AlphaFoldDB" id="A0A834Y6M4"/>
<keyword evidence="5" id="KW-0456">Lyase</keyword>
<dbReference type="SMART" id="SM01057">
    <property type="entry name" value="Carb_anhydrase"/>
    <property type="match status" value="1"/>
</dbReference>
<keyword evidence="4" id="KW-0862">Zinc</keyword>
<dbReference type="Pfam" id="PF00194">
    <property type="entry name" value="Carb_anhydrase"/>
    <property type="match status" value="3"/>
</dbReference>
<dbReference type="EMBL" id="JACMRX010000001">
    <property type="protein sequence ID" value="KAF7998214.1"/>
    <property type="molecule type" value="Genomic_DNA"/>
</dbReference>
<dbReference type="EC" id="4.2.1.1" evidence="2"/>
<dbReference type="InterPro" id="IPR023561">
    <property type="entry name" value="Carbonic_anhydrase_a-class"/>
</dbReference>
<evidence type="ECO:0000256" key="7">
    <source>
        <dbReference type="SAM" id="SignalP"/>
    </source>
</evidence>
<evidence type="ECO:0000313" key="9">
    <source>
        <dbReference type="EMBL" id="KAF7998214.1"/>
    </source>
</evidence>
<dbReference type="GO" id="GO:0004089">
    <property type="term" value="F:carbonate dehydratase activity"/>
    <property type="evidence" value="ECO:0007669"/>
    <property type="project" value="InterPro"/>
</dbReference>
<comment type="similarity">
    <text evidence="1">Belongs to the alpha-carbonic anhydrase family.</text>
</comment>
<dbReference type="PANTHER" id="PTHR18952">
    <property type="entry name" value="CARBONIC ANHYDRASE"/>
    <property type="match status" value="1"/>
</dbReference>
<dbReference type="CDD" id="cd00326">
    <property type="entry name" value="alpha_CA"/>
    <property type="match status" value="1"/>
</dbReference>
<dbReference type="OrthoDB" id="429145at2759"/>
<evidence type="ECO:0000256" key="1">
    <source>
        <dbReference type="ARBA" id="ARBA00010718"/>
    </source>
</evidence>
<dbReference type="SUPFAM" id="SSF51069">
    <property type="entry name" value="Carbonic anhydrase"/>
    <property type="match status" value="2"/>
</dbReference>
<dbReference type="InterPro" id="IPR001148">
    <property type="entry name" value="CA_dom"/>
</dbReference>
<dbReference type="GO" id="GO:0005737">
    <property type="term" value="C:cytoplasm"/>
    <property type="evidence" value="ECO:0007669"/>
    <property type="project" value="TreeGrafter"/>
</dbReference>
<feature type="domain" description="Alpha-carbonic anhydrase" evidence="8">
    <location>
        <begin position="294"/>
        <end position="418"/>
    </location>
</feature>
<evidence type="ECO:0000256" key="6">
    <source>
        <dbReference type="ARBA" id="ARBA00048348"/>
    </source>
</evidence>
<keyword evidence="3" id="KW-0479">Metal-binding</keyword>
<dbReference type="Proteomes" id="UP000639338">
    <property type="component" value="Unassembled WGS sequence"/>
</dbReference>
<reference evidence="9 10" key="1">
    <citation type="submission" date="2020-08" db="EMBL/GenBank/DDBJ databases">
        <title>Aphidius gifuensis genome sequencing and assembly.</title>
        <authorList>
            <person name="Du Z."/>
        </authorList>
    </citation>
    <scope>NUCLEOTIDE SEQUENCE [LARGE SCALE GENOMIC DNA]</scope>
    <source>
        <strain evidence="9">YNYX2018</strain>
        <tissue evidence="9">Adults</tissue>
    </source>
</reference>
<dbReference type="Gene3D" id="3.10.200.10">
    <property type="entry name" value="Alpha carbonic anhydrase"/>
    <property type="match status" value="3"/>
</dbReference>
<proteinExistence type="inferred from homology"/>
<evidence type="ECO:0000256" key="2">
    <source>
        <dbReference type="ARBA" id="ARBA00012925"/>
    </source>
</evidence>
<comment type="catalytic activity">
    <reaction evidence="6">
        <text>hydrogencarbonate + H(+) = CO2 + H2O</text>
        <dbReference type="Rhea" id="RHEA:10748"/>
        <dbReference type="ChEBI" id="CHEBI:15377"/>
        <dbReference type="ChEBI" id="CHEBI:15378"/>
        <dbReference type="ChEBI" id="CHEBI:16526"/>
        <dbReference type="ChEBI" id="CHEBI:17544"/>
        <dbReference type="EC" id="4.2.1.1"/>
    </reaction>
</comment>
<feature type="signal peptide" evidence="7">
    <location>
        <begin position="1"/>
        <end position="18"/>
    </location>
</feature>
<dbReference type="PANTHER" id="PTHR18952:SF265">
    <property type="entry name" value="CARBONIC ANHYDRASE"/>
    <property type="match status" value="1"/>
</dbReference>
<evidence type="ECO:0000256" key="5">
    <source>
        <dbReference type="ARBA" id="ARBA00023239"/>
    </source>
</evidence>
<evidence type="ECO:0000256" key="3">
    <source>
        <dbReference type="ARBA" id="ARBA00022723"/>
    </source>
</evidence>
<comment type="caution">
    <text evidence="9">The sequence shown here is derived from an EMBL/GenBank/DDBJ whole genome shotgun (WGS) entry which is preliminary data.</text>
</comment>
<accession>A0A834Y6M4</accession>
<name>A0A834Y6M4_APHGI</name>
<dbReference type="GO" id="GO:0008270">
    <property type="term" value="F:zinc ion binding"/>
    <property type="evidence" value="ECO:0007669"/>
    <property type="project" value="InterPro"/>
</dbReference>
<gene>
    <name evidence="9" type="ORF">HCN44_009612</name>
</gene>
<keyword evidence="10" id="KW-1185">Reference proteome</keyword>
<dbReference type="InterPro" id="IPR036398">
    <property type="entry name" value="CA_dom_sf"/>
</dbReference>
<evidence type="ECO:0000313" key="10">
    <source>
        <dbReference type="Proteomes" id="UP000639338"/>
    </source>
</evidence>
<protein>
    <recommendedName>
        <fullName evidence="2">carbonic anhydrase</fullName>
        <ecNumber evidence="2">4.2.1.1</ecNumber>
    </recommendedName>
</protein>
<organism evidence="9 10">
    <name type="scientific">Aphidius gifuensis</name>
    <name type="common">Parasitoid wasp</name>
    <dbReference type="NCBI Taxonomy" id="684658"/>
    <lineage>
        <taxon>Eukaryota</taxon>
        <taxon>Metazoa</taxon>
        <taxon>Ecdysozoa</taxon>
        <taxon>Arthropoda</taxon>
        <taxon>Hexapoda</taxon>
        <taxon>Insecta</taxon>
        <taxon>Pterygota</taxon>
        <taxon>Neoptera</taxon>
        <taxon>Endopterygota</taxon>
        <taxon>Hymenoptera</taxon>
        <taxon>Apocrita</taxon>
        <taxon>Ichneumonoidea</taxon>
        <taxon>Braconidae</taxon>
        <taxon>Aphidiinae</taxon>
        <taxon>Aphidius</taxon>
    </lineage>
</organism>
<evidence type="ECO:0000259" key="8">
    <source>
        <dbReference type="PROSITE" id="PS51144"/>
    </source>
</evidence>
<feature type="chain" id="PRO_5032740914" description="carbonic anhydrase" evidence="7">
    <location>
        <begin position="19"/>
        <end position="418"/>
    </location>
</feature>
<feature type="domain" description="Alpha-carbonic anhydrase" evidence="8">
    <location>
        <begin position="21"/>
        <end position="277"/>
    </location>
</feature>
<dbReference type="PROSITE" id="PS51144">
    <property type="entry name" value="ALPHA_CA_2"/>
    <property type="match status" value="2"/>
</dbReference>
<evidence type="ECO:0000256" key="4">
    <source>
        <dbReference type="ARBA" id="ARBA00022833"/>
    </source>
</evidence>
<sequence>MSIAKLLTLFLIVKGSIADEADWSYENPDDWKTNYPDCGGENQSPIDLVENDTIQFGALDLDWKNYEKLPKSVKAVNIGRSVQLDMEWNEDEIPSITSSLFDGEYVFAHYNFHWGANDDSGSEHTFDGHSFPFEGHMIHYKKDYGSYDEAIEKKDGLVAIAALGRFPDEDEDSKKVVLQSITPHIDDIKEVGGSAVIDPFPLTDFHVVYSGTDFVSYNGSMTFPKCSEVVTWIVAVDKFAMPKDQVEKLRSIKLAQGDDHNNRPVQPLNGRDVFQLNVKWYDNSSRPYVTSKILNDDYIFYHLHFRWGANDKEGSDHTLNGKRSDISKIKKVNDSKEIKVFPLSLFDVIKKENSWATYNGSFTEPDCAEVVTWILSLDIYSTTSKQLIALRSVELSHHEDHNNRPTQLLNKRSVIIYK</sequence>